<dbReference type="InterPro" id="IPR016186">
    <property type="entry name" value="C-type_lectin-like/link_sf"/>
</dbReference>
<dbReference type="Pfam" id="PF16184">
    <property type="entry name" value="Cadherin_3"/>
    <property type="match status" value="2"/>
</dbReference>
<keyword evidence="3" id="KW-0677">Repeat</keyword>
<evidence type="ECO:0000256" key="2">
    <source>
        <dbReference type="ARBA" id="ARBA00022729"/>
    </source>
</evidence>
<dbReference type="SUPFAM" id="SSF56436">
    <property type="entry name" value="C-type lectin-like"/>
    <property type="match status" value="1"/>
</dbReference>
<organism evidence="8 9">
    <name type="scientific">Calicophoron daubneyi</name>
    <name type="common">Rumen fluke</name>
    <name type="synonym">Paramphistomum daubneyi</name>
    <dbReference type="NCBI Taxonomy" id="300641"/>
    <lineage>
        <taxon>Eukaryota</taxon>
        <taxon>Metazoa</taxon>
        <taxon>Spiralia</taxon>
        <taxon>Lophotrochozoa</taxon>
        <taxon>Platyhelminthes</taxon>
        <taxon>Trematoda</taxon>
        <taxon>Digenea</taxon>
        <taxon>Plagiorchiida</taxon>
        <taxon>Pronocephalata</taxon>
        <taxon>Paramphistomoidea</taxon>
        <taxon>Paramphistomidae</taxon>
        <taxon>Calicophoron</taxon>
    </lineage>
</organism>
<reference evidence="8" key="1">
    <citation type="submission" date="2024-06" db="EMBL/GenBank/DDBJ databases">
        <authorList>
            <person name="Liu X."/>
            <person name="Lenzi L."/>
            <person name="Haldenby T S."/>
            <person name="Uol C."/>
        </authorList>
    </citation>
    <scope>NUCLEOTIDE SEQUENCE</scope>
</reference>
<comment type="caution">
    <text evidence="8">The sequence shown here is derived from an EMBL/GenBank/DDBJ whole genome shotgun (WGS) entry which is preliminary data.</text>
</comment>
<dbReference type="PANTHER" id="PTHR45739">
    <property type="entry name" value="MATRIX PROTEIN, PUTATIVE-RELATED"/>
    <property type="match status" value="1"/>
</dbReference>
<dbReference type="GO" id="GO:0046872">
    <property type="term" value="F:metal ion binding"/>
    <property type="evidence" value="ECO:0007669"/>
    <property type="project" value="UniProtKB-KW"/>
</dbReference>
<dbReference type="InterPro" id="IPR045658">
    <property type="entry name" value="FRAS1-rel_N"/>
</dbReference>
<accession>A0AAV2U0K8</accession>
<feature type="repeat" description="CSPG" evidence="5">
    <location>
        <begin position="1424"/>
        <end position="1542"/>
    </location>
</feature>
<dbReference type="InterPro" id="IPR016187">
    <property type="entry name" value="CTDL_fold"/>
</dbReference>
<proteinExistence type="predicted"/>
<feature type="repeat" description="CSPG" evidence="5">
    <location>
        <begin position="1171"/>
        <end position="1282"/>
    </location>
</feature>
<sequence length="2768" mass="311209">MVYVGLSAIAVPKIGSQVMRPGENWDVSFFRSLSFHFSFRTCRRSKHNSLIKLAGLVEEGEAQILIHNIISSSFVDVEVLDLKSFGTGKPHRNKDVSENALWTDRAFLFPVSSTVFSNCLLVDYSSPLNDGEIVRTHILHKLFWSQLADLNDILNIGHLCALIVQTPKDELSDTDDLMPNDPPNGHGYSLLRTDVDRQHLKVWRGHSAPLLHTHLPIQMRAQKGQVCRVEVEEFQPLLSMVGHLEPKKFDCSFANGDVLYHHEGSPLTNRDHVQVTILFFRNNNSVVQTVDILVDIEDPPHLPYNAQNSSSIQTDIQKKKNHAEQPAVQSRVDVLQPVQVNSLKAISDSISPDVLRIYYDHLNEECRLSYTSPEFLPDTDEASDPLGVDITTNGGLVSPRMGLPLAPGGAIGGMRRWPLFGQVVAFNRTTIPTFDHDCQEALLQGYRYMHRKANSPGTDYIPLRVTIWRRLPDGSRKEHLRQGIFLKVHIANGHLLRQPVARTFRQVNVTHIGGSLSVLPRDSISVAHDAIPGMEYLDVNMTRMQGPLQAQIVNLRDPTRPVTSFRLNDLRRGLVALQLLNYAESLAKVFVITMTVVDPFFQVSEPINLRIATFLQPVFPAPSTETGLNYVTRTPSFQVFSLPLFTYTGAVSLIQKHNIQVVGYIDESMVVYTMQHWPISPISGLFSEGPRRGSLELDGQSAEKLIFGPPHIAAMRLAYIHTGGYEPTVERIPLSITVPSLAEETKMERVKRSIYTSDVPQFPNNYLDYKGHSEQSGRSRIHRRESRRGANRGGRRRRLGNRRRRKRTEPPPEVQLELSIRIVRLYTAVLDGALKPGAMFQLPATSSVCFTAEDLLTPEALRAARNDLINLAFAVKVAPSQGVLVRKHAIRHLVQQHSRQISVHGPSSRSQNVFDEADLAYAEQQEVLEKAQVGLIWLTDLESDEVCYLNRRRDRPTDLVGLKEVGRHDFPTVYMTLEIKPPITAMLMEQMDPNVILRVPETASNVPITSLHLNHGLQWISSATNFLGGNTSADDHHSAEQIVYTLTEPPRFISTSRADNRTGPDGPKPLLSTHEAGRLVSLTAVTASTHVGDMILQPGLSTSLRETKAPCVKHFTQSQIDDGDIVYVPPSEDIGIFDKFVIVQYEVSGPGGAHLPDRSLRILIVAEDNQVPVAKIIRPLEVKRDGELILDSSYLSISDIDTADDHLTLQIDRLPRYGYITATTAPVSQAPVRKTSSNVTINSNASVTQGEKLPIRVFREGYLKYRQSGTNVKTDEFVLSVSDGIRSGPPLTIPLQIKPRVLKDHKWNQLVNNSVLIKENSSVTLHASVFPFLSPDEYGNQPSLKGNEQYFVIVFPTKGNLITSDGQPVSQFTTDDARKERLIYRHGPAEIGLTPAFDVARIWDFHTGRTLSLNFTVIPVNSQPPLLRTNAPIQVKEGGMAAITQYVLYASDPDTDEADIQLQIIHPPRWGHIALVEAASGEMNDSTHRSALLDNQTSSESELKQTLSFTMRQIKLGHVFYVNSLHANGRESVEDVFSIRAHDGAYPSPHTVEVKVAIQPTNDEVPSVRLLKYFSVSAGTRKILTPYLFSVSDRDVPRDKLQIQFTELPTYGNLTVFWQHGEKYTLTKASSPITESYLGMMNLVYIQNMSLLGQLTFHKQPPKSLLGIDKFTVTVSDGVHTVQRHAQILIRQSNLQPPQMHLDPPTSDGIVLEGVAWTRLDAHPGGLILSDPDTSDDDLVITLVEAPKYGVIQRLPRLDSAHGVEVLDLIEDAWDMEESAVGEDEQALEQLAMAGSIGGPKAVKTLAQGDRFTKRQIDTGRIHYVYTGPYEKKYVFDSCVLRLSDGDYDTAPVTLRFRIRNTEGRVGVQSLRYFPSGQFHQLRPLEYESERANEGEALEGSVSNDSVGKSNYPGGEDNLALHQMDDSNPKNGPIVLRTAEACFNHHTFLTDKDLNLGRFNNSLLKDSRFELQSIDVPSNYSVSGTVDTCGSIFNIKYPDTDTRHFLYDDLVRRQIVFSAHNCAQFIDQIIQLSFKVAISGAQRFLSFVLPLRITKRCRQLPQLGQLRALKILPGTDKLLTLECLNATDPDTSPTNLIYVVDEELGGKSIRSLGVLQFADHSPVVSFTQHQINTGQVLFHMNPNQAAHYGDGQISNLYLFDAGDAFNEDRPEVAHDLAQQAVRVLKEFGGSQIHPLIERIQYISGDAEKIVTIKPVNLVVQVHEIIREDQYSHDQLKLLINSAPSSNALETVLPGQIGFRLTAENLYLSDSNAVYRFKQRKNSRWYLFNLRLNRTVAVITQNDLNRRQVVVVWKDKKSGGKKDFSEDQQQWPTTFEELQFDVSRRENPKTKRSYRLRLQWMTIGFDRRRFKVCGERGMLSLTVQRRGNASAVNTTPVDAYVGLTSNTAQADADFSLHSQKLLTFQPGERQKQILVRIHPRINKLVRKRTFFVDLKSPTGAILDVNRRAVVIIRNNKQCKNQTYFSPQQSEILVKRDLGTAAEWIDGTKERMSGDDNGLHLPFYPEGNLHVPPTTLEKPISLTEWLATNDLPDSKALSASYERFLQHIQTDHCLRGWKYHESRCYRAFRTQRVSWYEASKKCEIFGAFLTSITDDEHARWLRDKLHISGPYWIGLHQRRPGAPWVWHNLERAGFTKWEVGFPTHTMWRQSSSLFEQDQDTEEPYGSELSQHIVSTQAGQHQLTFGLSGLPSSEDHPYSRLHPSSGQTQAIQMTKPGPKACAMVTLRDVWRNRVCNRPKKLSFVCMKNPEV</sequence>
<dbReference type="InterPro" id="IPR001304">
    <property type="entry name" value="C-type_lectin-like"/>
</dbReference>
<evidence type="ECO:0000256" key="3">
    <source>
        <dbReference type="ARBA" id="ARBA00022737"/>
    </source>
</evidence>
<dbReference type="CDD" id="cd00037">
    <property type="entry name" value="CLECT"/>
    <property type="match status" value="1"/>
</dbReference>
<keyword evidence="4" id="KW-0325">Glycoprotein</keyword>
<evidence type="ECO:0000256" key="6">
    <source>
        <dbReference type="SAM" id="MobiDB-lite"/>
    </source>
</evidence>
<evidence type="ECO:0000256" key="5">
    <source>
        <dbReference type="PROSITE-ProRule" id="PRU01201"/>
    </source>
</evidence>
<keyword evidence="1" id="KW-0479">Metal-binding</keyword>
<dbReference type="PANTHER" id="PTHR45739:SF11">
    <property type="entry name" value="FRAS1-RELATED EXTRACELLULAR MATRIX PROTEIN 1-LIKE ISOFORM X1"/>
    <property type="match status" value="1"/>
</dbReference>
<evidence type="ECO:0000313" key="9">
    <source>
        <dbReference type="Proteomes" id="UP001497525"/>
    </source>
</evidence>
<dbReference type="Proteomes" id="UP001497525">
    <property type="component" value="Unassembled WGS sequence"/>
</dbReference>
<feature type="region of interest" description="Disordered" evidence="6">
    <location>
        <begin position="766"/>
        <end position="812"/>
    </location>
</feature>
<dbReference type="EMBL" id="CAXLJL010001000">
    <property type="protein sequence ID" value="CAL5142280.1"/>
    <property type="molecule type" value="Genomic_DNA"/>
</dbReference>
<evidence type="ECO:0000256" key="1">
    <source>
        <dbReference type="ARBA" id="ARBA00022723"/>
    </source>
</evidence>
<feature type="region of interest" description="Disordered" evidence="6">
    <location>
        <begin position="1891"/>
        <end position="1919"/>
    </location>
</feature>
<dbReference type="SMART" id="SM00034">
    <property type="entry name" value="CLECT"/>
    <property type="match status" value="1"/>
</dbReference>
<dbReference type="Gene3D" id="3.10.100.10">
    <property type="entry name" value="Mannose-Binding Protein A, subunit A"/>
    <property type="match status" value="1"/>
</dbReference>
<evidence type="ECO:0000256" key="4">
    <source>
        <dbReference type="ARBA" id="ARBA00023180"/>
    </source>
</evidence>
<name>A0AAV2U0K8_CALDB</name>
<protein>
    <recommendedName>
        <fullName evidence="7">C-type lectin domain-containing protein</fullName>
    </recommendedName>
</protein>
<keyword evidence="2" id="KW-0732">Signal</keyword>
<dbReference type="Gene3D" id="2.60.40.2030">
    <property type="match status" value="1"/>
</dbReference>
<dbReference type="InterPro" id="IPR039005">
    <property type="entry name" value="CSPG_rpt"/>
</dbReference>
<dbReference type="InterPro" id="IPR038081">
    <property type="entry name" value="CalX-like_sf"/>
</dbReference>
<dbReference type="SUPFAM" id="SSF141072">
    <property type="entry name" value="CalX-like"/>
    <property type="match status" value="1"/>
</dbReference>
<dbReference type="GO" id="GO:0009653">
    <property type="term" value="P:anatomical structure morphogenesis"/>
    <property type="evidence" value="ECO:0007669"/>
    <property type="project" value="TreeGrafter"/>
</dbReference>
<dbReference type="PROSITE" id="PS50041">
    <property type="entry name" value="C_TYPE_LECTIN_2"/>
    <property type="match status" value="1"/>
</dbReference>
<gene>
    <name evidence="8" type="ORF">CDAUBV1_LOCUS17526</name>
</gene>
<dbReference type="Pfam" id="PF19309">
    <property type="entry name" value="Frem_N"/>
    <property type="match status" value="1"/>
</dbReference>
<evidence type="ECO:0000313" key="8">
    <source>
        <dbReference type="EMBL" id="CAL5142280.1"/>
    </source>
</evidence>
<dbReference type="Pfam" id="PF00059">
    <property type="entry name" value="Lectin_C"/>
    <property type="match status" value="1"/>
</dbReference>
<feature type="compositionally biased region" description="Basic residues" evidence="6">
    <location>
        <begin position="779"/>
        <end position="807"/>
    </location>
</feature>
<feature type="domain" description="C-type lectin" evidence="7">
    <location>
        <begin position="2578"/>
        <end position="2660"/>
    </location>
</feature>
<dbReference type="PROSITE" id="PS51854">
    <property type="entry name" value="CSPG"/>
    <property type="match status" value="2"/>
</dbReference>
<dbReference type="InterPro" id="IPR051561">
    <property type="entry name" value="FRAS1_ECM"/>
</dbReference>
<evidence type="ECO:0000259" key="7">
    <source>
        <dbReference type="PROSITE" id="PS50041"/>
    </source>
</evidence>
<feature type="region of interest" description="Disordered" evidence="6">
    <location>
        <begin position="1053"/>
        <end position="1072"/>
    </location>
</feature>